<protein>
    <submittedName>
        <fullName evidence="1">Uncharacterized protein</fullName>
    </submittedName>
</protein>
<name>A0A8S5U666_9CAUD</name>
<accession>A0A8S5U666</accession>
<organism evidence="1">
    <name type="scientific">Siphoviridae sp. cteLh2</name>
    <dbReference type="NCBI Taxonomy" id="2825590"/>
    <lineage>
        <taxon>Viruses</taxon>
        <taxon>Duplodnaviria</taxon>
        <taxon>Heunggongvirae</taxon>
        <taxon>Uroviricota</taxon>
        <taxon>Caudoviricetes</taxon>
    </lineage>
</organism>
<sequence>MLLCEKDRKDNWELDNYFMNPTYIDNIGLVYPIKLKNYNSFIKLANEYILLDVKKKNNLIRQTHEKAIIDGNVDRKSKPKLIDCDNIFDWYVSQIISIDESLLNSDVKYLIKIKERLGNLKEGERQSILLNDPEINNMLDILESNKIAFNQVKEQLCELFKSTVHYEVVFNFELKRFDILCNNELYGFIDRDNFYEYRDVIMEQNIMHEPRIAPNLRSQEEIDKALKQRFSDSETSLESMIAIADIGFEEITYYRLYVEFTSKIRKLDYIGAVIYRANGCKMEGDKEIPIPNLAEPFSFKNNPYNNLLTKAKYSKLDKQIMSR</sequence>
<evidence type="ECO:0000313" key="1">
    <source>
        <dbReference type="EMBL" id="DAF89878.1"/>
    </source>
</evidence>
<dbReference type="EMBL" id="BK016017">
    <property type="protein sequence ID" value="DAF89878.1"/>
    <property type="molecule type" value="Genomic_DNA"/>
</dbReference>
<reference evidence="1" key="1">
    <citation type="journal article" date="2021" name="Proc. Natl. Acad. Sci. U.S.A.">
        <title>A Catalog of Tens of Thousands of Viruses from Human Metagenomes Reveals Hidden Associations with Chronic Diseases.</title>
        <authorList>
            <person name="Tisza M.J."/>
            <person name="Buck C.B."/>
        </authorList>
    </citation>
    <scope>NUCLEOTIDE SEQUENCE</scope>
    <source>
        <strain evidence="1">CteLh2</strain>
    </source>
</reference>
<proteinExistence type="predicted"/>